<accession>A0A200J8Z1</accession>
<dbReference type="EMBL" id="CP147246">
    <property type="protein sequence ID" value="WYJ93569.1"/>
    <property type="molecule type" value="Genomic_DNA"/>
</dbReference>
<feature type="transmembrane region" description="Helical" evidence="1">
    <location>
        <begin position="184"/>
        <end position="201"/>
    </location>
</feature>
<evidence type="ECO:0008006" key="5">
    <source>
        <dbReference type="Google" id="ProtNLM"/>
    </source>
</evidence>
<proteinExistence type="predicted"/>
<dbReference type="AlphaFoldDB" id="A0A200J8Z1"/>
<keyword evidence="1" id="KW-0472">Membrane</keyword>
<keyword evidence="1" id="KW-1133">Transmembrane helix</keyword>
<organism evidence="2">
    <name type="scientific">Candidatus Enterococcus dunnyi</name>
    <dbReference type="NCBI Taxonomy" id="1834192"/>
    <lineage>
        <taxon>Bacteria</taxon>
        <taxon>Bacillati</taxon>
        <taxon>Bacillota</taxon>
        <taxon>Bacilli</taxon>
        <taxon>Lactobacillales</taxon>
        <taxon>Enterococcaceae</taxon>
        <taxon>Enterococcus</taxon>
    </lineage>
</organism>
<evidence type="ECO:0000313" key="4">
    <source>
        <dbReference type="Proteomes" id="UP000196151"/>
    </source>
</evidence>
<feature type="transmembrane region" description="Helical" evidence="1">
    <location>
        <begin position="301"/>
        <end position="324"/>
    </location>
</feature>
<feature type="transmembrane region" description="Helical" evidence="1">
    <location>
        <begin position="35"/>
        <end position="55"/>
    </location>
</feature>
<keyword evidence="4" id="KW-1185">Reference proteome</keyword>
<reference evidence="3" key="3">
    <citation type="submission" date="2024-03" db="EMBL/GenBank/DDBJ databases">
        <title>The Genome Sequence of Enterococcus sp. DIV0238c.</title>
        <authorList>
            <consortium name="The Broad Institute Genomics Platform"/>
            <consortium name="The Broad Institute Microbial Omics Core"/>
            <consortium name="The Broad Institute Genomic Center for Infectious Diseases"/>
            <person name="Earl A."/>
            <person name="Manson A."/>
            <person name="Gilmore M."/>
            <person name="Schwartman J."/>
            <person name="Shea T."/>
            <person name="Abouelleil A."/>
            <person name="Cao P."/>
            <person name="Chapman S."/>
            <person name="Cusick C."/>
            <person name="Young S."/>
            <person name="Neafsey D."/>
            <person name="Nusbaum C."/>
            <person name="Birren B."/>
        </authorList>
    </citation>
    <scope>NUCLEOTIDE SEQUENCE</scope>
    <source>
        <strain evidence="3">9D6_DIV0238</strain>
    </source>
</reference>
<dbReference type="NCBIfam" id="NF037933">
    <property type="entry name" value="EpaQ_fam"/>
    <property type="match status" value="1"/>
</dbReference>
<dbReference type="RefSeq" id="WP_087641098.1">
    <property type="nucleotide sequence ID" value="NZ_CP147246.1"/>
</dbReference>
<evidence type="ECO:0000313" key="2">
    <source>
        <dbReference type="EMBL" id="OUZ33299.1"/>
    </source>
</evidence>
<feature type="transmembrane region" description="Helical" evidence="1">
    <location>
        <begin position="360"/>
        <end position="376"/>
    </location>
</feature>
<dbReference type="OrthoDB" id="2088278at2"/>
<evidence type="ECO:0000256" key="1">
    <source>
        <dbReference type="SAM" id="Phobius"/>
    </source>
</evidence>
<feature type="transmembrane region" description="Helical" evidence="1">
    <location>
        <begin position="154"/>
        <end position="177"/>
    </location>
</feature>
<gene>
    <name evidence="3" type="ORF">A5889_001069</name>
    <name evidence="2" type="ORF">A5889_002010</name>
</gene>
<feature type="transmembrane region" description="Helical" evidence="1">
    <location>
        <begin position="62"/>
        <end position="80"/>
    </location>
</feature>
<feature type="transmembrane region" description="Helical" evidence="1">
    <location>
        <begin position="12"/>
        <end position="29"/>
    </location>
</feature>
<feature type="transmembrane region" description="Helical" evidence="1">
    <location>
        <begin position="116"/>
        <end position="134"/>
    </location>
</feature>
<name>A0A200J8Z1_9ENTE</name>
<evidence type="ECO:0000313" key="3">
    <source>
        <dbReference type="EMBL" id="WYJ93569.1"/>
    </source>
</evidence>
<sequence>MDKILNRISNLILLVTIAGSYLMWVVGISTPTTGWIYTNSVYLLSAAIALVLLLRIKSLTKADWILIILAVVIFVFYTLTSSMRHSNRFINASIPLIILLLLCFKKTKFTKIDLGLLAGISGTALFVTIYRMYVELPKLIDPALIWKNDNKLEAIWINTNTIGMTIFLSVMMLTIIIKSFNIGYFKLLVIPVYAAGLLGVWVCQSKASLGALIFFILVDNIVPKKLLKTNYLLLAGFALFFVAGPFIFYQFAESDAMNLFTGRENIWAEFFEKWFSNTQNMLIGMEPFTASWKSLGTHNSFIYTLSNYGIIGYTLIFSVLLYLLATNVFAKTKLSALQVSLFLAFLAICIQATMEDTLLANYWLPIVYSFVGLALQKSEEKTVK</sequence>
<feature type="transmembrane region" description="Helical" evidence="1">
    <location>
        <begin position="230"/>
        <end position="252"/>
    </location>
</feature>
<dbReference type="Proteomes" id="UP000196151">
    <property type="component" value="Chromosome"/>
</dbReference>
<reference evidence="3" key="2">
    <citation type="submission" date="2017-05" db="EMBL/GenBank/DDBJ databases">
        <authorList>
            <consortium name="The Broad Institute Genomics Platform"/>
            <consortium name="The Broad Institute Genomic Center for Infectious Diseases"/>
            <person name="Earl A."/>
            <person name="Manson A."/>
            <person name="Schwartman J."/>
            <person name="Gilmore M."/>
            <person name="Abouelleil A."/>
            <person name="Cao P."/>
            <person name="Chapman S."/>
            <person name="Cusick C."/>
            <person name="Shea T."/>
            <person name="Young S."/>
            <person name="Neafsey D."/>
            <person name="Nusbaum C."/>
            <person name="Birren B."/>
        </authorList>
    </citation>
    <scope>NUCLEOTIDE SEQUENCE</scope>
    <source>
        <strain evidence="3">9D6_DIV0238</strain>
    </source>
</reference>
<dbReference type="EMBL" id="NIBQ01000002">
    <property type="protein sequence ID" value="OUZ33299.1"/>
    <property type="molecule type" value="Genomic_DNA"/>
</dbReference>
<feature type="transmembrane region" description="Helical" evidence="1">
    <location>
        <begin position="336"/>
        <end position="354"/>
    </location>
</feature>
<keyword evidence="1" id="KW-0812">Transmembrane</keyword>
<protein>
    <recommendedName>
        <fullName evidence="5">Polysaccharide polymerase</fullName>
    </recommendedName>
</protein>
<reference evidence="2" key="1">
    <citation type="submission" date="2017-05" db="EMBL/GenBank/DDBJ databases">
        <title>The Genome Sequence of Enterococcus sp. 9D6_DIV0238.</title>
        <authorList>
            <consortium name="The Broad Institute Genomics Platform"/>
            <consortium name="The Broad Institute Genomic Center for Infectious Diseases"/>
            <person name="Earl A."/>
            <person name="Manson A."/>
            <person name="Schwartman J."/>
            <person name="Gilmore M."/>
            <person name="Abouelleil A."/>
            <person name="Cao P."/>
            <person name="Chapman S."/>
            <person name="Cusick C."/>
            <person name="Shea T."/>
            <person name="Young S."/>
            <person name="Neafsey D."/>
            <person name="Nusbaum C."/>
            <person name="Birren B."/>
        </authorList>
    </citation>
    <scope>NUCLEOTIDE SEQUENCE [LARGE SCALE GENOMIC DNA]</scope>
    <source>
        <strain evidence="2">9D6_DIV0238</strain>
    </source>
</reference>